<dbReference type="InterPro" id="IPR001466">
    <property type="entry name" value="Beta-lactam-related"/>
</dbReference>
<feature type="signal peptide" evidence="1">
    <location>
        <begin position="1"/>
        <end position="24"/>
    </location>
</feature>
<organism evidence="3 4">
    <name type="scientific">Thalassotalea algicola</name>
    <dbReference type="NCBI Taxonomy" id="2716224"/>
    <lineage>
        <taxon>Bacteria</taxon>
        <taxon>Pseudomonadati</taxon>
        <taxon>Pseudomonadota</taxon>
        <taxon>Gammaproteobacteria</taxon>
        <taxon>Alteromonadales</taxon>
        <taxon>Colwelliaceae</taxon>
        <taxon>Thalassotalea</taxon>
    </lineage>
</organism>
<dbReference type="RefSeq" id="WP_169076091.1">
    <property type="nucleotide sequence ID" value="NZ_JABBXH010000004.1"/>
</dbReference>
<protein>
    <submittedName>
        <fullName evidence="3">Serine hydrolase</fullName>
    </submittedName>
</protein>
<name>A0A7Y0Q7V7_9GAMM</name>
<dbReference type="PANTHER" id="PTHR43283">
    <property type="entry name" value="BETA-LACTAMASE-RELATED"/>
    <property type="match status" value="1"/>
</dbReference>
<sequence>MKIDIKVKSVMTIALLVTLNSATANTAISPDKSIGKRGQTAEASAAEAKLSFWDLPLLEKAFVDTTPAKRNDGIPVGNLVTNGGDKAKVLQLAREMAEQKHGNYDSMLIARNGKLIFESYFLRGRINLHHGQASATKGLTSIVVGRAIQMGYLTMADLDKPLVSFLKDLDPSKFVDGAEKITLHKALTMHGGLSLNDEQRKALQEPSNKTKGQALVQSLLELSAPITSATQTYNYGNYNPTMVMQVIDAVVPGSAEDFIKNELLDKMGITNYQWTNAVSGLPQAGSRARMTSRDMLKWGRLVLNKGQWQGEQLISIDYLAKATSAITQPTEDWIPNSYYYGYYFYQTDIIIGDKSYDTNFAWGGGGQYIVTIKDLGLTIVFTGHEREYNIMTQVEKVILPAFTS</sequence>
<comment type="caution">
    <text evidence="3">The sequence shown here is derived from an EMBL/GenBank/DDBJ whole genome shotgun (WGS) entry which is preliminary data.</text>
</comment>
<dbReference type="Gene3D" id="3.40.710.10">
    <property type="entry name" value="DD-peptidase/beta-lactamase superfamily"/>
    <property type="match status" value="1"/>
</dbReference>
<dbReference type="Pfam" id="PF00144">
    <property type="entry name" value="Beta-lactamase"/>
    <property type="match status" value="1"/>
</dbReference>
<dbReference type="SUPFAM" id="SSF56601">
    <property type="entry name" value="beta-lactamase/transpeptidase-like"/>
    <property type="match status" value="1"/>
</dbReference>
<keyword evidence="3" id="KW-0378">Hydrolase</keyword>
<keyword evidence="4" id="KW-1185">Reference proteome</keyword>
<gene>
    <name evidence="3" type="ORF">HII17_14650</name>
</gene>
<dbReference type="InterPro" id="IPR050789">
    <property type="entry name" value="Diverse_Enzym_Activities"/>
</dbReference>
<dbReference type="EMBL" id="JABBXH010000004">
    <property type="protein sequence ID" value="NMP32793.1"/>
    <property type="molecule type" value="Genomic_DNA"/>
</dbReference>
<proteinExistence type="predicted"/>
<feature type="domain" description="Beta-lactamase-related" evidence="2">
    <location>
        <begin position="102"/>
        <end position="381"/>
    </location>
</feature>
<accession>A0A7Y0Q7V7</accession>
<evidence type="ECO:0000256" key="1">
    <source>
        <dbReference type="SAM" id="SignalP"/>
    </source>
</evidence>
<evidence type="ECO:0000259" key="2">
    <source>
        <dbReference type="Pfam" id="PF00144"/>
    </source>
</evidence>
<reference evidence="3 4" key="1">
    <citation type="submission" date="2020-04" db="EMBL/GenBank/DDBJ databases">
        <title>Thalassotalea sp. M1531, isolated from the surface of marine red alga.</title>
        <authorList>
            <person name="Pang L."/>
            <person name="Lu D.-C."/>
        </authorList>
    </citation>
    <scope>NUCLEOTIDE SEQUENCE [LARGE SCALE GENOMIC DNA]</scope>
    <source>
        <strain evidence="3 4">M1531</strain>
    </source>
</reference>
<keyword evidence="1" id="KW-0732">Signal</keyword>
<dbReference type="Proteomes" id="UP000568664">
    <property type="component" value="Unassembled WGS sequence"/>
</dbReference>
<dbReference type="InterPro" id="IPR012338">
    <property type="entry name" value="Beta-lactam/transpept-like"/>
</dbReference>
<feature type="chain" id="PRO_5030779718" evidence="1">
    <location>
        <begin position="25"/>
        <end position="404"/>
    </location>
</feature>
<evidence type="ECO:0000313" key="3">
    <source>
        <dbReference type="EMBL" id="NMP32793.1"/>
    </source>
</evidence>
<dbReference type="PANTHER" id="PTHR43283:SF7">
    <property type="entry name" value="BETA-LACTAMASE-RELATED DOMAIN-CONTAINING PROTEIN"/>
    <property type="match status" value="1"/>
</dbReference>
<dbReference type="AlphaFoldDB" id="A0A7Y0Q7V7"/>
<evidence type="ECO:0000313" key="4">
    <source>
        <dbReference type="Proteomes" id="UP000568664"/>
    </source>
</evidence>
<dbReference type="GO" id="GO:0016787">
    <property type="term" value="F:hydrolase activity"/>
    <property type="evidence" value="ECO:0007669"/>
    <property type="project" value="UniProtKB-KW"/>
</dbReference>